<proteinExistence type="predicted"/>
<keyword evidence="1" id="KW-0472">Membrane</keyword>
<keyword evidence="3" id="KW-1185">Reference proteome</keyword>
<evidence type="ECO:0000256" key="1">
    <source>
        <dbReference type="SAM" id="Phobius"/>
    </source>
</evidence>
<gene>
    <name evidence="2" type="ORF">GO986_19245</name>
</gene>
<evidence type="ECO:0000313" key="3">
    <source>
        <dbReference type="Proteomes" id="UP000483286"/>
    </source>
</evidence>
<keyword evidence="1" id="KW-0812">Transmembrane</keyword>
<sequence>MVWTELLMAKVQLLGPLDWLAPVLIGLLYISLSSLLREPARQKFSAVMIAGAGAAYLNGGFGAWELAFTALVTVCAYRGLTSYAFIGAGWLLHTGWDALHYLYGNPIVPLSATSSFGCAVCDPIIAAWCFAGGPSVFGGLRRRFGAHRPQIGPL</sequence>
<dbReference type="EMBL" id="WQLB01000036">
    <property type="protein sequence ID" value="MVN88881.1"/>
    <property type="molecule type" value="Genomic_DNA"/>
</dbReference>
<feature type="transmembrane region" description="Helical" evidence="1">
    <location>
        <begin position="70"/>
        <end position="92"/>
    </location>
</feature>
<reference evidence="2 3" key="1">
    <citation type="submission" date="2019-12" db="EMBL/GenBank/DDBJ databases">
        <title>Deinococcus sp. HMF7620 Genome sequencing and assembly.</title>
        <authorList>
            <person name="Kang H."/>
            <person name="Kim H."/>
            <person name="Joh K."/>
        </authorList>
    </citation>
    <scope>NUCLEOTIDE SEQUENCE [LARGE SCALE GENOMIC DNA]</scope>
    <source>
        <strain evidence="2 3">HMF7620</strain>
    </source>
</reference>
<name>A0A7C9LT96_9DEIO</name>
<dbReference type="Proteomes" id="UP000483286">
    <property type="component" value="Unassembled WGS sequence"/>
</dbReference>
<dbReference type="InterPro" id="IPR046052">
    <property type="entry name" value="DUF6010"/>
</dbReference>
<feature type="transmembrane region" description="Helical" evidence="1">
    <location>
        <begin position="44"/>
        <end position="64"/>
    </location>
</feature>
<feature type="transmembrane region" description="Helical" evidence="1">
    <location>
        <begin position="13"/>
        <end position="32"/>
    </location>
</feature>
<evidence type="ECO:0000313" key="2">
    <source>
        <dbReference type="EMBL" id="MVN88881.1"/>
    </source>
</evidence>
<dbReference type="Pfam" id="PF19473">
    <property type="entry name" value="DUF6010"/>
    <property type="match status" value="1"/>
</dbReference>
<dbReference type="RefSeq" id="WP_157461081.1">
    <property type="nucleotide sequence ID" value="NZ_WQLB01000036.1"/>
</dbReference>
<evidence type="ECO:0008006" key="4">
    <source>
        <dbReference type="Google" id="ProtNLM"/>
    </source>
</evidence>
<organism evidence="2 3">
    <name type="scientific">Deinococcus arboris</name>
    <dbReference type="NCBI Taxonomy" id="2682977"/>
    <lineage>
        <taxon>Bacteria</taxon>
        <taxon>Thermotogati</taxon>
        <taxon>Deinococcota</taxon>
        <taxon>Deinococci</taxon>
        <taxon>Deinococcales</taxon>
        <taxon>Deinococcaceae</taxon>
        <taxon>Deinococcus</taxon>
    </lineage>
</organism>
<dbReference type="AlphaFoldDB" id="A0A7C9LT96"/>
<accession>A0A7C9LT96</accession>
<keyword evidence="1" id="KW-1133">Transmembrane helix</keyword>
<protein>
    <recommendedName>
        <fullName evidence="4">Integral membrane protein</fullName>
    </recommendedName>
</protein>
<comment type="caution">
    <text evidence="2">The sequence shown here is derived from an EMBL/GenBank/DDBJ whole genome shotgun (WGS) entry which is preliminary data.</text>
</comment>